<name>A0A855F0I4_RAOOR</name>
<comment type="caution">
    <text evidence="1">The sequence shown here is derived from an EMBL/GenBank/DDBJ whole genome shotgun (WGS) entry which is preliminary data.</text>
</comment>
<evidence type="ECO:0000313" key="1">
    <source>
        <dbReference type="EMBL" id="PIK80782.1"/>
    </source>
</evidence>
<accession>A0A855F0I4</accession>
<gene>
    <name evidence="1" type="ORF">CFY86_29105</name>
</gene>
<dbReference type="RefSeq" id="WP_099844573.1">
    <property type="nucleotide sequence ID" value="NZ_NKYI01000038.1"/>
</dbReference>
<protein>
    <submittedName>
        <fullName evidence="1">Uncharacterized protein</fullName>
    </submittedName>
</protein>
<dbReference type="Proteomes" id="UP000229713">
    <property type="component" value="Unassembled WGS sequence"/>
</dbReference>
<sequence length="133" mass="14819">MRKTTAVIDSPEALGAALCRHVPDMANGFTITTRDSQLQLTVTAEDTRPFIAAMEHLLKRKIRQIQHGYQSRSLDEKRDQIVGQIKGLNALAINQITQIGFPELTPEEWESINQVVRTAALRKRNGLSPSTAI</sequence>
<reference evidence="1 2" key="1">
    <citation type="submission" date="2017-07" db="EMBL/GenBank/DDBJ databases">
        <title>Raoultella ornithinolytica strain HH3 draft genome.</title>
        <authorList>
            <person name="Duceppe M.-O."/>
            <person name="Huang H."/>
            <person name="Phipps-Todd B."/>
        </authorList>
    </citation>
    <scope>NUCLEOTIDE SEQUENCE [LARGE SCALE GENOMIC DNA]</scope>
    <source>
        <strain evidence="1 2">HH3</strain>
    </source>
</reference>
<dbReference type="AlphaFoldDB" id="A0A855F0I4"/>
<proteinExistence type="predicted"/>
<dbReference type="EMBL" id="NKYI01000038">
    <property type="protein sequence ID" value="PIK80782.1"/>
    <property type="molecule type" value="Genomic_DNA"/>
</dbReference>
<organism evidence="1 2">
    <name type="scientific">Raoultella ornithinolytica</name>
    <name type="common">Klebsiella ornithinolytica</name>
    <dbReference type="NCBI Taxonomy" id="54291"/>
    <lineage>
        <taxon>Bacteria</taxon>
        <taxon>Pseudomonadati</taxon>
        <taxon>Pseudomonadota</taxon>
        <taxon>Gammaproteobacteria</taxon>
        <taxon>Enterobacterales</taxon>
        <taxon>Enterobacteriaceae</taxon>
        <taxon>Klebsiella/Raoultella group</taxon>
        <taxon>Raoultella</taxon>
    </lineage>
</organism>
<evidence type="ECO:0000313" key="2">
    <source>
        <dbReference type="Proteomes" id="UP000229713"/>
    </source>
</evidence>